<sequence length="249" mass="26425">MKKRRKATLSLDDKIRLGCHRDPPEGHVAAGTRDPLTYAPRAAPRPASPEALRCYRDLPRPATPRRPETGLPGGSPLLPGPAPVPATASSASSSPRRRPRSAEAPELLAVPPQPAHLPERRPAEAAVLLRPAHHRGREGVQRPQGGGGRGQQLLPRVPEQEPQHGRGHPGPRPALGLPAPAGVPLHGRVLRVPVRDPPGPRGRQVPGHHRCGQGAQQRRRPPPPVPAPAPRAAAPGGVAEWVDRGEGVR</sequence>
<feature type="compositionally biased region" description="Basic and acidic residues" evidence="1">
    <location>
        <begin position="11"/>
        <end position="25"/>
    </location>
</feature>
<feature type="compositionally biased region" description="Low complexity" evidence="1">
    <location>
        <begin position="173"/>
        <end position="192"/>
    </location>
</feature>
<reference evidence="3" key="1">
    <citation type="journal article" date="2013" name="Science">
        <title>Comparative analysis of bat genomes provides insight into the evolution of flight and immunity.</title>
        <authorList>
            <person name="Zhang G."/>
            <person name="Cowled C."/>
            <person name="Shi Z."/>
            <person name="Huang Z."/>
            <person name="Bishop-Lilly K.A."/>
            <person name="Fang X."/>
            <person name="Wynne J.W."/>
            <person name="Xiong Z."/>
            <person name="Baker M.L."/>
            <person name="Zhao W."/>
            <person name="Tachedjian M."/>
            <person name="Zhu Y."/>
            <person name="Zhou P."/>
            <person name="Jiang X."/>
            <person name="Ng J."/>
            <person name="Yang L."/>
            <person name="Wu L."/>
            <person name="Xiao J."/>
            <person name="Feng Y."/>
            <person name="Chen Y."/>
            <person name="Sun X."/>
            <person name="Zhang Y."/>
            <person name="Marsh G.A."/>
            <person name="Crameri G."/>
            <person name="Broder C.C."/>
            <person name="Frey K.G."/>
            <person name="Wang L.F."/>
            <person name="Wang J."/>
        </authorList>
    </citation>
    <scope>NUCLEOTIDE SEQUENCE [LARGE SCALE GENOMIC DNA]</scope>
</reference>
<accession>L5LG83</accession>
<evidence type="ECO:0000313" key="2">
    <source>
        <dbReference type="EMBL" id="ELK24911.1"/>
    </source>
</evidence>
<protein>
    <submittedName>
        <fullName evidence="2">Zinc finger and BTB domain-containing protein 41</fullName>
    </submittedName>
</protein>
<feature type="region of interest" description="Disordered" evidence="1">
    <location>
        <begin position="1"/>
        <end position="249"/>
    </location>
</feature>
<feature type="compositionally biased region" description="Low complexity" evidence="1">
    <location>
        <begin position="39"/>
        <end position="49"/>
    </location>
</feature>
<evidence type="ECO:0000313" key="3">
    <source>
        <dbReference type="Proteomes" id="UP000010556"/>
    </source>
</evidence>
<feature type="compositionally biased region" description="Low complexity" evidence="1">
    <location>
        <begin position="85"/>
        <end position="94"/>
    </location>
</feature>
<evidence type="ECO:0000256" key="1">
    <source>
        <dbReference type="SAM" id="MobiDB-lite"/>
    </source>
</evidence>
<name>L5LG83_MYODS</name>
<dbReference type="Proteomes" id="UP000010556">
    <property type="component" value="Unassembled WGS sequence"/>
</dbReference>
<dbReference type="AlphaFoldDB" id="L5LG83"/>
<gene>
    <name evidence="2" type="ORF">MDA_GLEAN10008019</name>
</gene>
<keyword evidence="3" id="KW-1185">Reference proteome</keyword>
<organism evidence="2 3">
    <name type="scientific">Myotis davidii</name>
    <name type="common">David's myotis</name>
    <dbReference type="NCBI Taxonomy" id="225400"/>
    <lineage>
        <taxon>Eukaryota</taxon>
        <taxon>Metazoa</taxon>
        <taxon>Chordata</taxon>
        <taxon>Craniata</taxon>
        <taxon>Vertebrata</taxon>
        <taxon>Euteleostomi</taxon>
        <taxon>Mammalia</taxon>
        <taxon>Eutheria</taxon>
        <taxon>Laurasiatheria</taxon>
        <taxon>Chiroptera</taxon>
        <taxon>Yangochiroptera</taxon>
        <taxon>Vespertilionidae</taxon>
        <taxon>Myotis</taxon>
    </lineage>
</organism>
<feature type="compositionally biased region" description="Basic residues" evidence="1">
    <location>
        <begin position="206"/>
        <end position="221"/>
    </location>
</feature>
<feature type="compositionally biased region" description="Low complexity" evidence="1">
    <location>
        <begin position="230"/>
        <end position="239"/>
    </location>
</feature>
<proteinExistence type="predicted"/>
<dbReference type="EMBL" id="KB112374">
    <property type="protein sequence ID" value="ELK24911.1"/>
    <property type="molecule type" value="Genomic_DNA"/>
</dbReference>